<evidence type="ECO:0000313" key="3">
    <source>
        <dbReference type="Proteomes" id="UP000002630"/>
    </source>
</evidence>
<dbReference type="InterPro" id="IPR002625">
    <property type="entry name" value="Smr_dom"/>
</dbReference>
<proteinExistence type="predicted"/>
<dbReference type="PANTHER" id="PTHR46651">
    <property type="entry name" value="POLYADENYLATE-BINDING PROTEIN-INTERACTING PROTEIN 7"/>
    <property type="match status" value="1"/>
</dbReference>
<dbReference type="SUPFAM" id="SSF160443">
    <property type="entry name" value="SMR domain-like"/>
    <property type="match status" value="1"/>
</dbReference>
<dbReference type="EMBL" id="FN649760">
    <property type="protein sequence ID" value="CBJ32974.1"/>
    <property type="molecule type" value="Genomic_DNA"/>
</dbReference>
<organism evidence="2 3">
    <name type="scientific">Ectocarpus siliculosus</name>
    <name type="common">Brown alga</name>
    <name type="synonym">Conferva siliculosa</name>
    <dbReference type="NCBI Taxonomy" id="2880"/>
    <lineage>
        <taxon>Eukaryota</taxon>
        <taxon>Sar</taxon>
        <taxon>Stramenopiles</taxon>
        <taxon>Ochrophyta</taxon>
        <taxon>PX clade</taxon>
        <taxon>Phaeophyceae</taxon>
        <taxon>Ectocarpales</taxon>
        <taxon>Ectocarpaceae</taxon>
        <taxon>Ectocarpus</taxon>
    </lineage>
</organism>
<protein>
    <recommendedName>
        <fullName evidence="1">Smr domain-containing protein</fullName>
    </recommendedName>
</protein>
<feature type="domain" description="Smr" evidence="1">
    <location>
        <begin position="34"/>
        <end position="119"/>
    </location>
</feature>
<dbReference type="InParanoid" id="D7G092"/>
<name>D7G092_ECTSI</name>
<dbReference type="InterPro" id="IPR036063">
    <property type="entry name" value="Smr_dom_sf"/>
</dbReference>
<reference evidence="2 3" key="1">
    <citation type="journal article" date="2010" name="Nature">
        <title>The Ectocarpus genome and the independent evolution of multicellularity in brown algae.</title>
        <authorList>
            <person name="Cock J.M."/>
            <person name="Sterck L."/>
            <person name="Rouze P."/>
            <person name="Scornet D."/>
            <person name="Allen A.E."/>
            <person name="Amoutzias G."/>
            <person name="Anthouard V."/>
            <person name="Artiguenave F."/>
            <person name="Aury J.M."/>
            <person name="Badger J.H."/>
            <person name="Beszteri B."/>
            <person name="Billiau K."/>
            <person name="Bonnet E."/>
            <person name="Bothwell J.H."/>
            <person name="Bowler C."/>
            <person name="Boyen C."/>
            <person name="Brownlee C."/>
            <person name="Carrano C.J."/>
            <person name="Charrier B."/>
            <person name="Cho G.Y."/>
            <person name="Coelho S.M."/>
            <person name="Collen J."/>
            <person name="Corre E."/>
            <person name="Da Silva C."/>
            <person name="Delage L."/>
            <person name="Delaroque N."/>
            <person name="Dittami S.M."/>
            <person name="Doulbeau S."/>
            <person name="Elias M."/>
            <person name="Farnham G."/>
            <person name="Gachon C.M."/>
            <person name="Gschloessl B."/>
            <person name="Heesch S."/>
            <person name="Jabbari K."/>
            <person name="Jubin C."/>
            <person name="Kawai H."/>
            <person name="Kimura K."/>
            <person name="Kloareg B."/>
            <person name="Kupper F.C."/>
            <person name="Lang D."/>
            <person name="Le Bail A."/>
            <person name="Leblanc C."/>
            <person name="Lerouge P."/>
            <person name="Lohr M."/>
            <person name="Lopez P.J."/>
            <person name="Martens C."/>
            <person name="Maumus F."/>
            <person name="Michel G."/>
            <person name="Miranda-Saavedra D."/>
            <person name="Morales J."/>
            <person name="Moreau H."/>
            <person name="Motomura T."/>
            <person name="Nagasato C."/>
            <person name="Napoli C.A."/>
            <person name="Nelson D.R."/>
            <person name="Nyvall-Collen P."/>
            <person name="Peters A.F."/>
            <person name="Pommier C."/>
            <person name="Potin P."/>
            <person name="Poulain J."/>
            <person name="Quesneville H."/>
            <person name="Read B."/>
            <person name="Rensing S.A."/>
            <person name="Ritter A."/>
            <person name="Rousvoal S."/>
            <person name="Samanta M."/>
            <person name="Samson G."/>
            <person name="Schroeder D.C."/>
            <person name="Segurens B."/>
            <person name="Strittmatter M."/>
            <person name="Tonon T."/>
            <person name="Tregear J.W."/>
            <person name="Valentin K."/>
            <person name="von Dassow P."/>
            <person name="Yamagishi T."/>
            <person name="Van de Peer Y."/>
            <person name="Wincker P."/>
        </authorList>
    </citation>
    <scope>NUCLEOTIDE SEQUENCE [LARGE SCALE GENOMIC DNA]</scope>
    <source>
        <strain evidence="3">Ec32 / CCAP1310/4</strain>
    </source>
</reference>
<dbReference type="OrthoDB" id="3247158at2759"/>
<dbReference type="AlphaFoldDB" id="D7G092"/>
<dbReference type="PROSITE" id="PS50828">
    <property type="entry name" value="SMR"/>
    <property type="match status" value="1"/>
</dbReference>
<dbReference type="InterPro" id="IPR053242">
    <property type="entry name" value="PAM2-like_domain"/>
</dbReference>
<accession>D7G092</accession>
<evidence type="ECO:0000313" key="2">
    <source>
        <dbReference type="EMBL" id="CBJ32974.1"/>
    </source>
</evidence>
<keyword evidence="3" id="KW-1185">Reference proteome</keyword>
<sequence length="127" mass="13889">MLRLVPKPGNLIFSLWRSTTAACFVPQVFQRKTLDLHGLHVAEAVEVLDREMGALAERGLCSVRVLTGTGHHSKGPTNKARLLPAVENFCLIRGYLFRKVPDQSTGHVGAIDVQFAKLSEHSTGGWG</sequence>
<dbReference type="SMART" id="SM00463">
    <property type="entry name" value="SMR"/>
    <property type="match status" value="1"/>
</dbReference>
<dbReference type="Proteomes" id="UP000002630">
    <property type="component" value="Unassembled WGS sequence"/>
</dbReference>
<dbReference type="PANTHER" id="PTHR46651:SF1">
    <property type="entry name" value="SMALL MUTS RELATED FAMILY PROTEIN"/>
    <property type="match status" value="1"/>
</dbReference>
<dbReference type="Gene3D" id="3.30.1370.110">
    <property type="match status" value="1"/>
</dbReference>
<gene>
    <name evidence="2" type="ORF">Esi_0398_0024</name>
</gene>
<dbReference type="STRING" id="2880.D7G092"/>
<evidence type="ECO:0000259" key="1">
    <source>
        <dbReference type="PROSITE" id="PS50828"/>
    </source>
</evidence>
<dbReference type="Pfam" id="PF01713">
    <property type="entry name" value="Smr"/>
    <property type="match status" value="1"/>
</dbReference>